<dbReference type="Proteomes" id="UP000823561">
    <property type="component" value="Chromosome 5"/>
</dbReference>
<gene>
    <name evidence="1" type="ORF">AALO_G00068090</name>
</gene>
<comment type="caution">
    <text evidence="1">The sequence shown here is derived from an EMBL/GenBank/DDBJ whole genome shotgun (WGS) entry which is preliminary data.</text>
</comment>
<organism evidence="1 2">
    <name type="scientific">Alosa alosa</name>
    <name type="common">allis shad</name>
    <dbReference type="NCBI Taxonomy" id="278164"/>
    <lineage>
        <taxon>Eukaryota</taxon>
        <taxon>Metazoa</taxon>
        <taxon>Chordata</taxon>
        <taxon>Craniata</taxon>
        <taxon>Vertebrata</taxon>
        <taxon>Euteleostomi</taxon>
        <taxon>Actinopterygii</taxon>
        <taxon>Neopterygii</taxon>
        <taxon>Teleostei</taxon>
        <taxon>Clupei</taxon>
        <taxon>Clupeiformes</taxon>
        <taxon>Clupeoidei</taxon>
        <taxon>Clupeidae</taxon>
        <taxon>Alosa</taxon>
    </lineage>
</organism>
<dbReference type="EMBL" id="JADWDJ010000005">
    <property type="protein sequence ID" value="KAG5281162.1"/>
    <property type="molecule type" value="Genomic_DNA"/>
</dbReference>
<sequence length="141" mass="15954">MSKPAEEVMEMFPFLQVPKLMHHEMRLRFGQDLEPTLQDALSVMTPNIIRVAQRGSQRGLLSSLLGTEDNTDDLQRSAAAILILPALFKENSKFLYCLDEEPPSSFPTIIFHDAVTPLLAVKASIKMDGFTITHFYRTLFL</sequence>
<protein>
    <submittedName>
        <fullName evidence="1">Uncharacterized protein</fullName>
    </submittedName>
</protein>
<evidence type="ECO:0000313" key="1">
    <source>
        <dbReference type="EMBL" id="KAG5281162.1"/>
    </source>
</evidence>
<dbReference type="AlphaFoldDB" id="A0AAV6H527"/>
<accession>A0AAV6H527</accession>
<keyword evidence="2" id="KW-1185">Reference proteome</keyword>
<reference evidence="1" key="1">
    <citation type="submission" date="2020-10" db="EMBL/GenBank/DDBJ databases">
        <title>Chromosome-scale genome assembly of the Allis shad, Alosa alosa.</title>
        <authorList>
            <person name="Margot Z."/>
            <person name="Christophe K."/>
            <person name="Cabau C."/>
            <person name="Louis A."/>
            <person name="Berthelot C."/>
            <person name="Parey E."/>
            <person name="Roest Crollius H."/>
            <person name="Montfort J."/>
            <person name="Robinson-Rechavi M."/>
            <person name="Bucao C."/>
            <person name="Bouchez O."/>
            <person name="Gislard M."/>
            <person name="Lluch J."/>
            <person name="Milhes M."/>
            <person name="Lampietro C."/>
            <person name="Lopez Roques C."/>
            <person name="Donnadieu C."/>
            <person name="Braasch I."/>
            <person name="Desvignes T."/>
            <person name="Postlethwait J."/>
            <person name="Bobe J."/>
            <person name="Guiguen Y."/>
        </authorList>
    </citation>
    <scope>NUCLEOTIDE SEQUENCE</scope>
    <source>
        <strain evidence="1">M-15738</strain>
        <tissue evidence="1">Blood</tissue>
    </source>
</reference>
<evidence type="ECO:0000313" key="2">
    <source>
        <dbReference type="Proteomes" id="UP000823561"/>
    </source>
</evidence>
<proteinExistence type="predicted"/>
<name>A0AAV6H527_9TELE</name>